<comment type="caution">
    <text evidence="2">The sequence shown here is derived from an EMBL/GenBank/DDBJ whole genome shotgun (WGS) entry which is preliminary data.</text>
</comment>
<name>A0A9D4Z644_ADICA</name>
<evidence type="ECO:0000256" key="1">
    <source>
        <dbReference type="SAM" id="MobiDB-lite"/>
    </source>
</evidence>
<keyword evidence="3" id="KW-1185">Reference proteome</keyword>
<gene>
    <name evidence="2" type="ORF">GOP47_0020488</name>
</gene>
<sequence length="100" mass="11115">MNKEDEYIKRIATLQLELEAAKAQQKEAPPPPKEGSSEQGVQEMEALQFFQGMDEIDTTTPMHEVEALSSASEGVLDNFTVETEKELKVQITQEAEGGME</sequence>
<feature type="region of interest" description="Disordered" evidence="1">
    <location>
        <begin position="20"/>
        <end position="42"/>
    </location>
</feature>
<dbReference type="AlphaFoldDB" id="A0A9D4Z644"/>
<organism evidence="2 3">
    <name type="scientific">Adiantum capillus-veneris</name>
    <name type="common">Maidenhair fern</name>
    <dbReference type="NCBI Taxonomy" id="13818"/>
    <lineage>
        <taxon>Eukaryota</taxon>
        <taxon>Viridiplantae</taxon>
        <taxon>Streptophyta</taxon>
        <taxon>Embryophyta</taxon>
        <taxon>Tracheophyta</taxon>
        <taxon>Polypodiopsida</taxon>
        <taxon>Polypodiidae</taxon>
        <taxon>Polypodiales</taxon>
        <taxon>Pteridineae</taxon>
        <taxon>Pteridaceae</taxon>
        <taxon>Vittarioideae</taxon>
        <taxon>Adiantum</taxon>
    </lineage>
</organism>
<dbReference type="Proteomes" id="UP000886520">
    <property type="component" value="Chromosome 20"/>
</dbReference>
<proteinExistence type="predicted"/>
<reference evidence="2" key="1">
    <citation type="submission" date="2021-01" db="EMBL/GenBank/DDBJ databases">
        <title>Adiantum capillus-veneris genome.</title>
        <authorList>
            <person name="Fang Y."/>
            <person name="Liao Q."/>
        </authorList>
    </citation>
    <scope>NUCLEOTIDE SEQUENCE</scope>
    <source>
        <strain evidence="2">H3</strain>
        <tissue evidence="2">Leaf</tissue>
    </source>
</reference>
<evidence type="ECO:0000313" key="2">
    <source>
        <dbReference type="EMBL" id="KAI5063818.1"/>
    </source>
</evidence>
<accession>A0A9D4Z644</accession>
<evidence type="ECO:0000313" key="3">
    <source>
        <dbReference type="Proteomes" id="UP000886520"/>
    </source>
</evidence>
<protein>
    <submittedName>
        <fullName evidence="2">Uncharacterized protein</fullName>
    </submittedName>
</protein>
<dbReference type="EMBL" id="JABFUD020000020">
    <property type="protein sequence ID" value="KAI5063818.1"/>
    <property type="molecule type" value="Genomic_DNA"/>
</dbReference>